<comment type="similarity">
    <text evidence="1">Belongs to the carbohydrate kinase PfkB family.</text>
</comment>
<evidence type="ECO:0000256" key="3">
    <source>
        <dbReference type="ARBA" id="ARBA00022741"/>
    </source>
</evidence>
<dbReference type="InterPro" id="IPR002173">
    <property type="entry name" value="Carboh/pur_kinase_PfkB_CS"/>
</dbReference>
<comment type="caution">
    <text evidence="7">The sequence shown here is derived from an EMBL/GenBank/DDBJ whole genome shotgun (WGS) entry which is preliminary data.</text>
</comment>
<evidence type="ECO:0000256" key="5">
    <source>
        <dbReference type="ARBA" id="ARBA00022840"/>
    </source>
</evidence>
<dbReference type="SUPFAM" id="SSF53613">
    <property type="entry name" value="Ribokinase-like"/>
    <property type="match status" value="1"/>
</dbReference>
<dbReference type="PROSITE" id="PS00583">
    <property type="entry name" value="PFKB_KINASES_1"/>
    <property type="match status" value="1"/>
</dbReference>
<proteinExistence type="inferred from homology"/>
<evidence type="ECO:0000259" key="6">
    <source>
        <dbReference type="Pfam" id="PF00294"/>
    </source>
</evidence>
<reference evidence="8" key="1">
    <citation type="journal article" date="2019" name="Int. J. Syst. Evol. Microbiol.">
        <title>The Global Catalogue of Microorganisms (GCM) 10K type strain sequencing project: providing services to taxonomists for standard genome sequencing and annotation.</title>
        <authorList>
            <consortium name="The Broad Institute Genomics Platform"/>
            <consortium name="The Broad Institute Genome Sequencing Center for Infectious Disease"/>
            <person name="Wu L."/>
            <person name="Ma J."/>
        </authorList>
    </citation>
    <scope>NUCLEOTIDE SEQUENCE [LARGE SCALE GENOMIC DNA]</scope>
    <source>
        <strain evidence="8">JCM 17927</strain>
    </source>
</reference>
<dbReference type="Proteomes" id="UP001501175">
    <property type="component" value="Unassembled WGS sequence"/>
</dbReference>
<feature type="domain" description="Carbohydrate kinase PfkB" evidence="6">
    <location>
        <begin position="19"/>
        <end position="308"/>
    </location>
</feature>
<name>A0ABP8NIV9_9BACT</name>
<keyword evidence="4 7" id="KW-0418">Kinase</keyword>
<dbReference type="InterPro" id="IPR050306">
    <property type="entry name" value="PfkB_Carbo_kinase"/>
</dbReference>
<dbReference type="InterPro" id="IPR011611">
    <property type="entry name" value="PfkB_dom"/>
</dbReference>
<keyword evidence="3" id="KW-0547">Nucleotide-binding</keyword>
<keyword evidence="2" id="KW-0808">Transferase</keyword>
<dbReference type="RefSeq" id="WP_345248019.1">
    <property type="nucleotide sequence ID" value="NZ_BAABHD010000081.1"/>
</dbReference>
<accession>A0ABP8NIV9</accession>
<gene>
    <name evidence="7" type="ORF">GCM10023189_48920</name>
</gene>
<dbReference type="PANTHER" id="PTHR43085:SF1">
    <property type="entry name" value="PSEUDOURIDINE KINASE-RELATED"/>
    <property type="match status" value="1"/>
</dbReference>
<protein>
    <submittedName>
        <fullName evidence="7">Carbohydrate kinase</fullName>
    </submittedName>
</protein>
<sequence>MNQPNQTGQATQNRTYALLAVGELLVDLIGHDLADSLLNTRDFHRYQGGSPANMAANMARLGNRTALVAGVGQDNLGAYLKQRVAEAGVDTRYIAEDAQAPTSIVVVSRTRGTPDFIAYRQADCQIRPEHLPDELLQQSAIFHTTCFALSRQPAQDAIVEAAGRACRFGAQVSIDANYATPIWPDREGARRVIRNYCASKAFVKLSEDDAARLYGSPQSPDRIIGDFHEMGARLVCLTLGADGSLVSYEQGRERVRLPGRRIDVVDATGAGDAYWAGFLTAWLDGKTPEQCAYAGVALAEMKLTRSGPLPNAISRDDLYKLPA</sequence>
<evidence type="ECO:0000256" key="2">
    <source>
        <dbReference type="ARBA" id="ARBA00022679"/>
    </source>
</evidence>
<dbReference type="InterPro" id="IPR029056">
    <property type="entry name" value="Ribokinase-like"/>
</dbReference>
<organism evidence="7 8">
    <name type="scientific">Nibrella saemangeumensis</name>
    <dbReference type="NCBI Taxonomy" id="1084526"/>
    <lineage>
        <taxon>Bacteria</taxon>
        <taxon>Pseudomonadati</taxon>
        <taxon>Bacteroidota</taxon>
        <taxon>Cytophagia</taxon>
        <taxon>Cytophagales</taxon>
        <taxon>Spirosomataceae</taxon>
        <taxon>Nibrella</taxon>
    </lineage>
</organism>
<evidence type="ECO:0000313" key="7">
    <source>
        <dbReference type="EMBL" id="GAA4466584.1"/>
    </source>
</evidence>
<dbReference type="InterPro" id="IPR023314">
    <property type="entry name" value="Myo_inos_IolC-like_sf"/>
</dbReference>
<evidence type="ECO:0000256" key="4">
    <source>
        <dbReference type="ARBA" id="ARBA00022777"/>
    </source>
</evidence>
<dbReference type="PANTHER" id="PTHR43085">
    <property type="entry name" value="HEXOKINASE FAMILY MEMBER"/>
    <property type="match status" value="1"/>
</dbReference>
<dbReference type="Gene3D" id="3.40.1190.20">
    <property type="match status" value="1"/>
</dbReference>
<keyword evidence="8" id="KW-1185">Reference proteome</keyword>
<evidence type="ECO:0000313" key="8">
    <source>
        <dbReference type="Proteomes" id="UP001501175"/>
    </source>
</evidence>
<dbReference type="Gene3D" id="2.20.150.10">
    <property type="entry name" value="putative 5-dehydro-2- deoxygluconokinase"/>
    <property type="match status" value="1"/>
</dbReference>
<dbReference type="CDD" id="cd01167">
    <property type="entry name" value="bac_FRK"/>
    <property type="match status" value="1"/>
</dbReference>
<dbReference type="Pfam" id="PF00294">
    <property type="entry name" value="PfkB"/>
    <property type="match status" value="1"/>
</dbReference>
<keyword evidence="5" id="KW-0067">ATP-binding</keyword>
<evidence type="ECO:0000256" key="1">
    <source>
        <dbReference type="ARBA" id="ARBA00010688"/>
    </source>
</evidence>
<dbReference type="GO" id="GO:0016301">
    <property type="term" value="F:kinase activity"/>
    <property type="evidence" value="ECO:0007669"/>
    <property type="project" value="UniProtKB-KW"/>
</dbReference>
<dbReference type="EMBL" id="BAABHD010000081">
    <property type="protein sequence ID" value="GAA4466584.1"/>
    <property type="molecule type" value="Genomic_DNA"/>
</dbReference>